<evidence type="ECO:0000256" key="1">
    <source>
        <dbReference type="ARBA" id="ARBA00022729"/>
    </source>
</evidence>
<reference key="2">
    <citation type="submission" date="2011-10" db="EMBL/GenBank/DDBJ databases">
        <title>The genome and transcriptome sequence of Clonorchis sinensis provide insights into the carcinogenic liver fluke.</title>
        <authorList>
            <person name="Wang X."/>
            <person name="Huang Y."/>
            <person name="Chen W."/>
            <person name="Liu H."/>
            <person name="Guo L."/>
            <person name="Chen Y."/>
            <person name="Luo F."/>
            <person name="Zhou W."/>
            <person name="Sun J."/>
            <person name="Mao Q."/>
            <person name="Liang P."/>
            <person name="Zhou C."/>
            <person name="Tian Y."/>
            <person name="Men J."/>
            <person name="Lv X."/>
            <person name="Huang L."/>
            <person name="Zhou J."/>
            <person name="Hu Y."/>
            <person name="Li R."/>
            <person name="Zhang F."/>
            <person name="Lei H."/>
            <person name="Li X."/>
            <person name="Hu X."/>
            <person name="Liang C."/>
            <person name="Xu J."/>
            <person name="Wu Z."/>
            <person name="Yu X."/>
        </authorList>
    </citation>
    <scope>NUCLEOTIDE SEQUENCE</scope>
    <source>
        <strain>Henan</strain>
    </source>
</reference>
<keyword evidence="1 3" id="KW-0732">Signal</keyword>
<evidence type="ECO:0000256" key="3">
    <source>
        <dbReference type="SAM" id="SignalP"/>
    </source>
</evidence>
<reference evidence="4" key="1">
    <citation type="journal article" date="2011" name="Genome Biol.">
        <title>The draft genome of the carcinogenic human liver fluke Clonorchis sinensis.</title>
        <authorList>
            <person name="Wang X."/>
            <person name="Chen W."/>
            <person name="Huang Y."/>
            <person name="Sun J."/>
            <person name="Men J."/>
            <person name="Liu H."/>
            <person name="Luo F."/>
            <person name="Guo L."/>
            <person name="Lv X."/>
            <person name="Deng C."/>
            <person name="Zhou C."/>
            <person name="Fan Y."/>
            <person name="Li X."/>
            <person name="Huang L."/>
            <person name="Hu Y."/>
            <person name="Liang C."/>
            <person name="Hu X."/>
            <person name="Xu J."/>
            <person name="Yu X."/>
        </authorList>
    </citation>
    <scope>NUCLEOTIDE SEQUENCE [LARGE SCALE GENOMIC DNA]</scope>
    <source>
        <strain evidence="4">Henan</strain>
    </source>
</reference>
<dbReference type="GO" id="GO:0030431">
    <property type="term" value="P:sleep"/>
    <property type="evidence" value="ECO:0007669"/>
    <property type="project" value="InterPro"/>
</dbReference>
<dbReference type="InterPro" id="IPR031424">
    <property type="entry name" value="QVR-like"/>
</dbReference>
<dbReference type="AlphaFoldDB" id="G7YL89"/>
<sequence>MRVFVGIILALVYRCVNMTEMGFGPNLRCYQCNSLTQPRCADHFDNRTMILTPCPDDGRNYSRCVKMIQEMISRFGIFTPNKTTSNVEYFSWQTVSSGDA</sequence>
<feature type="chain" id="PRO_5003506384" evidence="3">
    <location>
        <begin position="19"/>
        <end position="100"/>
    </location>
</feature>
<gene>
    <name evidence="4" type="ORF">CLF_110885</name>
</gene>
<evidence type="ECO:0000313" key="4">
    <source>
        <dbReference type="EMBL" id="GAA53720.1"/>
    </source>
</evidence>
<proteinExistence type="predicted"/>
<evidence type="ECO:0000313" key="5">
    <source>
        <dbReference type="Proteomes" id="UP000008909"/>
    </source>
</evidence>
<keyword evidence="2" id="KW-0325">Glycoprotein</keyword>
<dbReference type="Proteomes" id="UP000008909">
    <property type="component" value="Unassembled WGS sequence"/>
</dbReference>
<dbReference type="EMBL" id="DF143571">
    <property type="protein sequence ID" value="GAA53720.1"/>
    <property type="molecule type" value="Genomic_DNA"/>
</dbReference>
<protein>
    <submittedName>
        <fullName evidence="4">Cadmium metallothionein</fullName>
    </submittedName>
</protein>
<accession>G7YL89</accession>
<organism evidence="4 5">
    <name type="scientific">Clonorchis sinensis</name>
    <name type="common">Chinese liver fluke</name>
    <dbReference type="NCBI Taxonomy" id="79923"/>
    <lineage>
        <taxon>Eukaryota</taxon>
        <taxon>Metazoa</taxon>
        <taxon>Spiralia</taxon>
        <taxon>Lophotrochozoa</taxon>
        <taxon>Platyhelminthes</taxon>
        <taxon>Trematoda</taxon>
        <taxon>Digenea</taxon>
        <taxon>Opisthorchiida</taxon>
        <taxon>Opisthorchiata</taxon>
        <taxon>Opisthorchiidae</taxon>
        <taxon>Clonorchis</taxon>
    </lineage>
</organism>
<feature type="signal peptide" evidence="3">
    <location>
        <begin position="1"/>
        <end position="18"/>
    </location>
</feature>
<dbReference type="Pfam" id="PF17064">
    <property type="entry name" value="QVR"/>
    <property type="match status" value="1"/>
</dbReference>
<name>G7YL89_CLOSI</name>
<dbReference type="GO" id="GO:0032222">
    <property type="term" value="P:regulation of synaptic transmission, cholinergic"/>
    <property type="evidence" value="ECO:0007669"/>
    <property type="project" value="InterPro"/>
</dbReference>
<keyword evidence="5" id="KW-1185">Reference proteome</keyword>
<evidence type="ECO:0000256" key="2">
    <source>
        <dbReference type="ARBA" id="ARBA00023180"/>
    </source>
</evidence>